<comment type="caution">
    <text evidence="1">The sequence shown here is derived from an EMBL/GenBank/DDBJ whole genome shotgun (WGS) entry which is preliminary data.</text>
</comment>
<evidence type="ECO:0008006" key="3">
    <source>
        <dbReference type="Google" id="ProtNLM"/>
    </source>
</evidence>
<dbReference type="EMBL" id="SMRT01000009">
    <property type="protein sequence ID" value="TDF95961.1"/>
    <property type="molecule type" value="Genomic_DNA"/>
</dbReference>
<dbReference type="RefSeq" id="WP_133231252.1">
    <property type="nucleotide sequence ID" value="NZ_SMRT01000009.1"/>
</dbReference>
<sequence length="261" mass="30003">MHNVTYPAWAARYGISFTEPEAGTVLALRDLMNDDAFFPFIHSFADDLSAPALQVAGSLFFKRYCLIIAGALHGYIHCRKAIDLSPELVKLVWNDNALRLAAARAEEPSWLGGLQGDERRRTVYFDRLIADQVCPMLRRVVELTRAGEDTLWATLSYSLAYWKNEWLHNDALTEADRGRIEDDFAELLGTFSQERYPGLDRFPLITDFRQADNTLDPEKPILIRAKCCLFYCLPGKDRHCYTCPRITEEMRMKRYSEVHAK</sequence>
<reference evidence="1 2" key="1">
    <citation type="submission" date="2019-03" db="EMBL/GenBank/DDBJ databases">
        <title>This is whole genome sequence of Paenibacillus sp MS74 strain.</title>
        <authorList>
            <person name="Trinh H.N."/>
        </authorList>
    </citation>
    <scope>NUCLEOTIDE SEQUENCE [LARGE SCALE GENOMIC DNA]</scope>
    <source>
        <strain evidence="1 2">MS74</strain>
    </source>
</reference>
<evidence type="ECO:0000313" key="1">
    <source>
        <dbReference type="EMBL" id="TDF95961.1"/>
    </source>
</evidence>
<gene>
    <name evidence="1" type="ORF">E1757_19795</name>
</gene>
<accession>A0A4R5KK88</accession>
<keyword evidence="2" id="KW-1185">Reference proteome</keyword>
<dbReference type="Proteomes" id="UP000295636">
    <property type="component" value="Unassembled WGS sequence"/>
</dbReference>
<organism evidence="1 2">
    <name type="scientific">Paenibacillus piri</name>
    <dbReference type="NCBI Taxonomy" id="2547395"/>
    <lineage>
        <taxon>Bacteria</taxon>
        <taxon>Bacillati</taxon>
        <taxon>Bacillota</taxon>
        <taxon>Bacilli</taxon>
        <taxon>Bacillales</taxon>
        <taxon>Paenibacillaceae</taxon>
        <taxon>Paenibacillus</taxon>
    </lineage>
</organism>
<dbReference type="AlphaFoldDB" id="A0A4R5KK88"/>
<proteinExistence type="predicted"/>
<name>A0A4R5KK88_9BACL</name>
<protein>
    <recommendedName>
        <fullName evidence="3">Aerobactin siderophore biosynthesis IucA/IucC-like C-terminal domain-containing protein</fullName>
    </recommendedName>
</protein>
<evidence type="ECO:0000313" key="2">
    <source>
        <dbReference type="Proteomes" id="UP000295636"/>
    </source>
</evidence>
<dbReference type="OrthoDB" id="2819999at2"/>